<organism evidence="2 3">
    <name type="scientific">Apolygus lucorum</name>
    <name type="common">Small green plant bug</name>
    <name type="synonym">Lygocoris lucorum</name>
    <dbReference type="NCBI Taxonomy" id="248454"/>
    <lineage>
        <taxon>Eukaryota</taxon>
        <taxon>Metazoa</taxon>
        <taxon>Ecdysozoa</taxon>
        <taxon>Arthropoda</taxon>
        <taxon>Hexapoda</taxon>
        <taxon>Insecta</taxon>
        <taxon>Pterygota</taxon>
        <taxon>Neoptera</taxon>
        <taxon>Paraneoptera</taxon>
        <taxon>Hemiptera</taxon>
        <taxon>Heteroptera</taxon>
        <taxon>Panheteroptera</taxon>
        <taxon>Cimicomorpha</taxon>
        <taxon>Miridae</taxon>
        <taxon>Mirini</taxon>
        <taxon>Apolygus</taxon>
    </lineage>
</organism>
<feature type="compositionally biased region" description="Basic residues" evidence="1">
    <location>
        <begin position="11"/>
        <end position="24"/>
    </location>
</feature>
<feature type="region of interest" description="Disordered" evidence="1">
    <location>
        <begin position="84"/>
        <end position="110"/>
    </location>
</feature>
<protein>
    <submittedName>
        <fullName evidence="2">Uncharacterized protein</fullName>
    </submittedName>
</protein>
<dbReference type="EMBL" id="WIXP02000012">
    <property type="protein sequence ID" value="KAF6201946.1"/>
    <property type="molecule type" value="Genomic_DNA"/>
</dbReference>
<sequence>MIDCPENRSQGYHRRAGLNHLKKRVGGDGRAGGSSRVNKRQIPSKWDPSPVASFRAKLTLQIASSGGPPIHFFTMGSVARNGRNRVVASSRQNASSGGPGLGGREKEREK</sequence>
<dbReference type="AlphaFoldDB" id="A0A8S9X1J4"/>
<feature type="region of interest" description="Disordered" evidence="1">
    <location>
        <begin position="1"/>
        <end position="48"/>
    </location>
</feature>
<comment type="caution">
    <text evidence="2">The sequence shown here is derived from an EMBL/GenBank/DDBJ whole genome shotgun (WGS) entry which is preliminary data.</text>
</comment>
<feature type="compositionally biased region" description="Polar residues" evidence="1">
    <location>
        <begin position="87"/>
        <end position="96"/>
    </location>
</feature>
<evidence type="ECO:0000313" key="2">
    <source>
        <dbReference type="EMBL" id="KAF6201946.1"/>
    </source>
</evidence>
<name>A0A8S9X1J4_APOLU</name>
<reference evidence="2" key="1">
    <citation type="journal article" date="2021" name="Mol. Ecol. Resour.">
        <title>Apolygus lucorum genome provides insights into omnivorousness and mesophyll feeding.</title>
        <authorList>
            <person name="Liu Y."/>
            <person name="Liu H."/>
            <person name="Wang H."/>
            <person name="Huang T."/>
            <person name="Liu B."/>
            <person name="Yang B."/>
            <person name="Yin L."/>
            <person name="Li B."/>
            <person name="Zhang Y."/>
            <person name="Zhang S."/>
            <person name="Jiang F."/>
            <person name="Zhang X."/>
            <person name="Ren Y."/>
            <person name="Wang B."/>
            <person name="Wang S."/>
            <person name="Lu Y."/>
            <person name="Wu K."/>
            <person name="Fan W."/>
            <person name="Wang G."/>
        </authorList>
    </citation>
    <scope>NUCLEOTIDE SEQUENCE</scope>
    <source>
        <strain evidence="2">12Hb</strain>
    </source>
</reference>
<evidence type="ECO:0000313" key="3">
    <source>
        <dbReference type="Proteomes" id="UP000466442"/>
    </source>
</evidence>
<accession>A0A8S9X1J4</accession>
<evidence type="ECO:0000256" key="1">
    <source>
        <dbReference type="SAM" id="MobiDB-lite"/>
    </source>
</evidence>
<gene>
    <name evidence="2" type="ORF">GE061_004342</name>
</gene>
<keyword evidence="3" id="KW-1185">Reference proteome</keyword>
<proteinExistence type="predicted"/>
<dbReference type="Proteomes" id="UP000466442">
    <property type="component" value="Linkage Group LG12"/>
</dbReference>